<dbReference type="Proteomes" id="UP000701801">
    <property type="component" value="Unassembled WGS sequence"/>
</dbReference>
<protein>
    <submittedName>
        <fullName evidence="1">Uncharacterized protein</fullName>
    </submittedName>
</protein>
<name>A0A9N9M1L4_9HELO</name>
<accession>A0A9N9M1L4</accession>
<gene>
    <name evidence="1" type="ORF">HYALB_00010418</name>
</gene>
<proteinExistence type="predicted"/>
<reference evidence="1" key="1">
    <citation type="submission" date="2021-07" db="EMBL/GenBank/DDBJ databases">
        <authorList>
            <person name="Durling M."/>
        </authorList>
    </citation>
    <scope>NUCLEOTIDE SEQUENCE</scope>
</reference>
<dbReference type="AlphaFoldDB" id="A0A9N9M1L4"/>
<dbReference type="EMBL" id="CAJVRM010000738">
    <property type="protein sequence ID" value="CAG8983778.1"/>
    <property type="molecule type" value="Genomic_DNA"/>
</dbReference>
<evidence type="ECO:0000313" key="2">
    <source>
        <dbReference type="Proteomes" id="UP000701801"/>
    </source>
</evidence>
<evidence type="ECO:0000313" key="1">
    <source>
        <dbReference type="EMBL" id="CAG8983778.1"/>
    </source>
</evidence>
<sequence>MNFRQTHDAAGIHDAPKFLSSHAADRSKSGVQTLGQGFGFRASRVLDTNASELNKFERHAASEGDDGLAGPDRRWFRKPRLVSCIFQFEKGLATNDDWHPILKLSNVPMRPCFKMSYSWVKNDRIVWKPSFVFGYVLPTASHAARRGSESQIDP</sequence>
<keyword evidence="2" id="KW-1185">Reference proteome</keyword>
<comment type="caution">
    <text evidence="1">The sequence shown here is derived from an EMBL/GenBank/DDBJ whole genome shotgun (WGS) entry which is preliminary data.</text>
</comment>
<organism evidence="1 2">
    <name type="scientific">Hymenoscyphus albidus</name>
    <dbReference type="NCBI Taxonomy" id="595503"/>
    <lineage>
        <taxon>Eukaryota</taxon>
        <taxon>Fungi</taxon>
        <taxon>Dikarya</taxon>
        <taxon>Ascomycota</taxon>
        <taxon>Pezizomycotina</taxon>
        <taxon>Leotiomycetes</taxon>
        <taxon>Helotiales</taxon>
        <taxon>Helotiaceae</taxon>
        <taxon>Hymenoscyphus</taxon>
    </lineage>
</organism>